<dbReference type="Gene3D" id="2.60.120.260">
    <property type="entry name" value="Galactose-binding domain-like"/>
    <property type="match status" value="1"/>
</dbReference>
<dbReference type="InterPro" id="IPR003661">
    <property type="entry name" value="HisK_dim/P_dom"/>
</dbReference>
<feature type="domain" description="Histidine kinase" evidence="11">
    <location>
        <begin position="431"/>
        <end position="651"/>
    </location>
</feature>
<comment type="caution">
    <text evidence="12">The sequence shown here is derived from an EMBL/GenBank/DDBJ whole genome shotgun (WGS) entry which is preliminary data.</text>
</comment>
<dbReference type="SUPFAM" id="SSF55874">
    <property type="entry name" value="ATPase domain of HSP90 chaperone/DNA topoisomerase II/histidine kinase"/>
    <property type="match status" value="1"/>
</dbReference>
<dbReference type="SMART" id="SM00388">
    <property type="entry name" value="HisKA"/>
    <property type="match status" value="1"/>
</dbReference>
<dbReference type="Pfam" id="PF00512">
    <property type="entry name" value="HisKA"/>
    <property type="match status" value="1"/>
</dbReference>
<dbReference type="InterPro" id="IPR011623">
    <property type="entry name" value="7TMR_DISM_rcpt_extracell_dom1"/>
</dbReference>
<dbReference type="SUPFAM" id="SSF49785">
    <property type="entry name" value="Galactose-binding domain-like"/>
    <property type="match status" value="1"/>
</dbReference>
<evidence type="ECO:0000256" key="10">
    <source>
        <dbReference type="SAM" id="Phobius"/>
    </source>
</evidence>
<evidence type="ECO:0000313" key="13">
    <source>
        <dbReference type="Proteomes" id="UP000245202"/>
    </source>
</evidence>
<dbReference type="EC" id="2.7.13.3" evidence="3"/>
<feature type="transmembrane region" description="Helical" evidence="10">
    <location>
        <begin position="237"/>
        <end position="254"/>
    </location>
</feature>
<keyword evidence="10" id="KW-0472">Membrane</keyword>
<evidence type="ECO:0000256" key="4">
    <source>
        <dbReference type="ARBA" id="ARBA00022553"/>
    </source>
</evidence>
<name>A0A2R5EVA8_9BACL</name>
<feature type="transmembrane region" description="Helical" evidence="10">
    <location>
        <begin position="346"/>
        <end position="366"/>
    </location>
</feature>
<keyword evidence="10" id="KW-1133">Transmembrane helix</keyword>
<keyword evidence="9" id="KW-0902">Two-component regulatory system</keyword>
<dbReference type="Proteomes" id="UP000245202">
    <property type="component" value="Unassembled WGS sequence"/>
</dbReference>
<evidence type="ECO:0000256" key="5">
    <source>
        <dbReference type="ARBA" id="ARBA00022679"/>
    </source>
</evidence>
<feature type="transmembrane region" description="Helical" evidence="10">
    <location>
        <begin position="175"/>
        <end position="194"/>
    </location>
</feature>
<reference evidence="12 13" key="1">
    <citation type="submission" date="2017-08" db="EMBL/GenBank/DDBJ databases">
        <title>Substantial Increase in Enzyme Production by Combined Drug-Resistance Mutations in Paenibacillus agaridevorans.</title>
        <authorList>
            <person name="Tanaka Y."/>
            <person name="Funane K."/>
            <person name="Hosaka T."/>
            <person name="Shiwa Y."/>
            <person name="Fujita N."/>
            <person name="Miyazaki T."/>
            <person name="Yoshikawa H."/>
            <person name="Murakami K."/>
            <person name="Kasahara K."/>
            <person name="Inaoka T."/>
            <person name="Hiraga Y."/>
            <person name="Ochi K."/>
        </authorList>
    </citation>
    <scope>NUCLEOTIDE SEQUENCE [LARGE SCALE GENOMIC DNA]</scope>
    <source>
        <strain evidence="12 13">T-3040</strain>
    </source>
</reference>
<keyword evidence="7" id="KW-0418">Kinase</keyword>
<dbReference type="PROSITE" id="PS50109">
    <property type="entry name" value="HIS_KIN"/>
    <property type="match status" value="1"/>
</dbReference>
<feature type="transmembrane region" description="Helical" evidence="10">
    <location>
        <begin position="266"/>
        <end position="290"/>
    </location>
</feature>
<dbReference type="GO" id="GO:0000155">
    <property type="term" value="F:phosphorelay sensor kinase activity"/>
    <property type="evidence" value="ECO:0007669"/>
    <property type="project" value="InterPro"/>
</dbReference>
<dbReference type="Gene3D" id="1.10.287.130">
    <property type="match status" value="1"/>
</dbReference>
<dbReference type="InterPro" id="IPR005467">
    <property type="entry name" value="His_kinase_dom"/>
</dbReference>
<organism evidence="12 13">
    <name type="scientific">Paenibacillus agaridevorans</name>
    <dbReference type="NCBI Taxonomy" id="171404"/>
    <lineage>
        <taxon>Bacteria</taxon>
        <taxon>Bacillati</taxon>
        <taxon>Bacillota</taxon>
        <taxon>Bacilli</taxon>
        <taxon>Bacillales</taxon>
        <taxon>Paenibacillaceae</taxon>
        <taxon>Paenibacillus</taxon>
    </lineage>
</organism>
<dbReference type="AlphaFoldDB" id="A0A2R5EVA8"/>
<evidence type="ECO:0000256" key="2">
    <source>
        <dbReference type="ARBA" id="ARBA00004651"/>
    </source>
</evidence>
<keyword evidence="8" id="KW-0067">ATP-binding</keyword>
<dbReference type="InterPro" id="IPR050736">
    <property type="entry name" value="Sensor_HK_Regulatory"/>
</dbReference>
<dbReference type="InterPro" id="IPR003594">
    <property type="entry name" value="HATPase_dom"/>
</dbReference>
<evidence type="ECO:0000256" key="7">
    <source>
        <dbReference type="ARBA" id="ARBA00022777"/>
    </source>
</evidence>
<dbReference type="PANTHER" id="PTHR43711:SF1">
    <property type="entry name" value="HISTIDINE KINASE 1"/>
    <property type="match status" value="1"/>
</dbReference>
<dbReference type="SUPFAM" id="SSF47384">
    <property type="entry name" value="Homodimeric domain of signal transducing histidine kinase"/>
    <property type="match status" value="1"/>
</dbReference>
<dbReference type="SMART" id="SM00387">
    <property type="entry name" value="HATPase_c"/>
    <property type="match status" value="1"/>
</dbReference>
<dbReference type="CDD" id="cd00082">
    <property type="entry name" value="HisKA"/>
    <property type="match status" value="1"/>
</dbReference>
<evidence type="ECO:0000256" key="1">
    <source>
        <dbReference type="ARBA" id="ARBA00000085"/>
    </source>
</evidence>
<feature type="transmembrane region" description="Helical" evidence="10">
    <location>
        <begin position="296"/>
        <end position="316"/>
    </location>
</feature>
<dbReference type="PRINTS" id="PR00344">
    <property type="entry name" value="BCTRLSENSOR"/>
</dbReference>
<keyword evidence="5" id="KW-0808">Transferase</keyword>
<evidence type="ECO:0000313" key="12">
    <source>
        <dbReference type="EMBL" id="GBG10636.1"/>
    </source>
</evidence>
<feature type="transmembrane region" description="Helical" evidence="10">
    <location>
        <begin position="323"/>
        <end position="340"/>
    </location>
</feature>
<evidence type="ECO:0000256" key="9">
    <source>
        <dbReference type="ARBA" id="ARBA00023012"/>
    </source>
</evidence>
<evidence type="ECO:0000256" key="6">
    <source>
        <dbReference type="ARBA" id="ARBA00022741"/>
    </source>
</evidence>
<comment type="catalytic activity">
    <reaction evidence="1">
        <text>ATP + protein L-histidine = ADP + protein N-phospho-L-histidine.</text>
        <dbReference type="EC" id="2.7.13.3"/>
    </reaction>
</comment>
<evidence type="ECO:0000256" key="3">
    <source>
        <dbReference type="ARBA" id="ARBA00012438"/>
    </source>
</evidence>
<feature type="transmembrane region" description="Helical" evidence="10">
    <location>
        <begin position="201"/>
        <end position="225"/>
    </location>
</feature>
<dbReference type="PANTHER" id="PTHR43711">
    <property type="entry name" value="TWO-COMPONENT HISTIDINE KINASE"/>
    <property type="match status" value="1"/>
</dbReference>
<keyword evidence="4" id="KW-0597">Phosphoprotein</keyword>
<accession>A0A2R5EVA8</accession>
<keyword evidence="6" id="KW-0547">Nucleotide-binding</keyword>
<proteinExistence type="predicted"/>
<dbReference type="InterPro" id="IPR008979">
    <property type="entry name" value="Galactose-bd-like_sf"/>
</dbReference>
<dbReference type="GO" id="GO:0005524">
    <property type="term" value="F:ATP binding"/>
    <property type="evidence" value="ECO:0007669"/>
    <property type="project" value="UniProtKB-KW"/>
</dbReference>
<gene>
    <name evidence="12" type="ORF">PAT3040_05387</name>
</gene>
<comment type="subcellular location">
    <subcellularLocation>
        <location evidence="2">Cell membrane</location>
        <topology evidence="2">Multi-pass membrane protein</topology>
    </subcellularLocation>
</comment>
<dbReference type="Pfam" id="PF07695">
    <property type="entry name" value="7TMR-DISM_7TM"/>
    <property type="match status" value="1"/>
</dbReference>
<dbReference type="EMBL" id="BDQX01000339">
    <property type="protein sequence ID" value="GBG10636.1"/>
    <property type="molecule type" value="Genomic_DNA"/>
</dbReference>
<sequence length="659" mass="75173">MLSLNDWDFARDGTIQLQGDWLVEWETMGDPNLQVTEHSFGTVKVPSSWGNLPEPRSDYGLATYRLRVLLPEEWRTSDQVRPLAIYMPDVATAYTLWIDGQQVLKVGQVGANKEEMVASNVPRTASFAVNRDWLDITIHISNFVQRKGGLWTTPLLGTADQIARYHQTRLIIDNAQAGILIVMAIFHIALFFWNRKEKSPFFFAMLCLAVAVRTLSSSQMTLIYFIPEFSWEWNTKLEYMSVVAASQFTLLYFLQMNARSVVLPRLAAIFIWSGSFYHLFVLLCPASVFTTTMNVLMTYLVLISSYVLAIVIRASLQREDGALFNLIGMSVFFICVLNNVLYYNFIIVSIDMTAIGMLAFLILQSLNVTNRFARAYNLAEETSAKLVQLNQSLDKQVEDRTHKLEHSHRELKHAYEQLSNIHEERRRLFSDISHELGHPVNSIQGYIRGMIDGVVPQGKTEYLHTVYEKTLYLQRIFQDLIALERLESGQIELEKKQIDPSLYIKELVDRYRWDIEESDIAFQYLEGVPPDEYCAEVDPSRIEQVFCNLLFNAKKFTPGGGTITIHTTIVMEKPETPYMQVTVQDTGAGISERDLPHLFERFYQVRKGDRQGSGLGLAIVKGIVASHGGYVGVQSAMSEGSRFYFAIPVALASAYRMRR</sequence>
<evidence type="ECO:0000256" key="8">
    <source>
        <dbReference type="ARBA" id="ARBA00022840"/>
    </source>
</evidence>
<dbReference type="FunFam" id="3.30.565.10:FF:000006">
    <property type="entry name" value="Sensor histidine kinase WalK"/>
    <property type="match status" value="1"/>
</dbReference>
<dbReference type="InterPro" id="IPR036097">
    <property type="entry name" value="HisK_dim/P_sf"/>
</dbReference>
<evidence type="ECO:0000259" key="11">
    <source>
        <dbReference type="PROSITE" id="PS50109"/>
    </source>
</evidence>
<dbReference type="Gene3D" id="3.30.565.10">
    <property type="entry name" value="Histidine kinase-like ATPase, C-terminal domain"/>
    <property type="match status" value="1"/>
</dbReference>
<dbReference type="Pfam" id="PF02518">
    <property type="entry name" value="HATPase_c"/>
    <property type="match status" value="1"/>
</dbReference>
<keyword evidence="13" id="KW-1185">Reference proteome</keyword>
<dbReference type="InterPro" id="IPR036890">
    <property type="entry name" value="HATPase_C_sf"/>
</dbReference>
<dbReference type="GO" id="GO:0005886">
    <property type="term" value="C:plasma membrane"/>
    <property type="evidence" value="ECO:0007669"/>
    <property type="project" value="UniProtKB-SubCell"/>
</dbReference>
<protein>
    <recommendedName>
        <fullName evidence="3">histidine kinase</fullName>
        <ecNumber evidence="3">2.7.13.3</ecNumber>
    </recommendedName>
</protein>
<keyword evidence="10" id="KW-0812">Transmembrane</keyword>
<dbReference type="InterPro" id="IPR004358">
    <property type="entry name" value="Sig_transdc_His_kin-like_C"/>
</dbReference>